<proteinExistence type="predicted"/>
<keyword evidence="5" id="KW-0968">Cytoplasmic vesicle</keyword>
<evidence type="ECO:0000313" key="8">
    <source>
        <dbReference type="Proteomes" id="UP000276991"/>
    </source>
</evidence>
<dbReference type="Pfam" id="PF04840">
    <property type="entry name" value="Vps16_C"/>
    <property type="match status" value="1"/>
</dbReference>
<evidence type="ECO:0000259" key="6">
    <source>
        <dbReference type="Pfam" id="PF04840"/>
    </source>
</evidence>
<dbReference type="PANTHER" id="PTHR13364:SF6">
    <property type="entry name" value="SPERMATOGENESIS-DEFECTIVE PROTEIN 39 HOMOLOG"/>
    <property type="match status" value="1"/>
</dbReference>
<dbReference type="GO" id="GO:0005769">
    <property type="term" value="C:early endosome"/>
    <property type="evidence" value="ECO:0007669"/>
    <property type="project" value="UniProtKB-SubCell"/>
</dbReference>
<dbReference type="GO" id="GO:0099023">
    <property type="term" value="C:vesicle tethering complex"/>
    <property type="evidence" value="ECO:0007669"/>
    <property type="project" value="UniProtKB-ARBA"/>
</dbReference>
<dbReference type="STRING" id="6277.A0A498SNW6"/>
<dbReference type="EMBL" id="UPTC01001323">
    <property type="protein sequence ID" value="VBB31652.1"/>
    <property type="molecule type" value="Genomic_DNA"/>
</dbReference>
<name>A0A498SNW6_ACAVI</name>
<dbReference type="InterPro" id="IPR038132">
    <property type="entry name" value="Vps16_C_sf"/>
</dbReference>
<evidence type="ECO:0000313" key="7">
    <source>
        <dbReference type="EMBL" id="VBB31652.1"/>
    </source>
</evidence>
<evidence type="ECO:0000256" key="2">
    <source>
        <dbReference type="ARBA" id="ARBA00004541"/>
    </source>
</evidence>
<gene>
    <name evidence="7" type="ORF">NAV_LOCUS6443</name>
</gene>
<feature type="non-terminal residue" evidence="7">
    <location>
        <position position="486"/>
    </location>
</feature>
<evidence type="ECO:0000256" key="5">
    <source>
        <dbReference type="ARBA" id="ARBA00023329"/>
    </source>
</evidence>
<dbReference type="GO" id="GO:0006886">
    <property type="term" value="P:intracellular protein transport"/>
    <property type="evidence" value="ECO:0007669"/>
    <property type="project" value="InterPro"/>
</dbReference>
<evidence type="ECO:0000256" key="3">
    <source>
        <dbReference type="ARBA" id="ARBA00004603"/>
    </source>
</evidence>
<keyword evidence="4" id="KW-0967">Endosome</keyword>
<feature type="domain" description="Vps16 C-terminal" evidence="6">
    <location>
        <begin position="186"/>
        <end position="318"/>
    </location>
</feature>
<protein>
    <recommendedName>
        <fullName evidence="6">Vps16 C-terminal domain-containing protein</fullName>
    </recommendedName>
</protein>
<evidence type="ECO:0000256" key="4">
    <source>
        <dbReference type="ARBA" id="ARBA00022753"/>
    </source>
</evidence>
<reference evidence="7 8" key="1">
    <citation type="submission" date="2018-08" db="EMBL/GenBank/DDBJ databases">
        <authorList>
            <person name="Laetsch R D."/>
            <person name="Stevens L."/>
            <person name="Kumar S."/>
            <person name="Blaxter L. M."/>
        </authorList>
    </citation>
    <scope>NUCLEOTIDE SEQUENCE [LARGE SCALE GENOMIC DNA]</scope>
</reference>
<dbReference type="Gene3D" id="1.10.150.780">
    <property type="entry name" value="Vps16, C-terminal region"/>
    <property type="match status" value="1"/>
</dbReference>
<organism evidence="7 8">
    <name type="scientific">Acanthocheilonema viteae</name>
    <name type="common">Filarial nematode worm</name>
    <name type="synonym">Dipetalonema viteae</name>
    <dbReference type="NCBI Taxonomy" id="6277"/>
    <lineage>
        <taxon>Eukaryota</taxon>
        <taxon>Metazoa</taxon>
        <taxon>Ecdysozoa</taxon>
        <taxon>Nematoda</taxon>
        <taxon>Chromadorea</taxon>
        <taxon>Rhabditida</taxon>
        <taxon>Spirurina</taxon>
        <taxon>Spiruromorpha</taxon>
        <taxon>Filarioidea</taxon>
        <taxon>Onchocercidae</taxon>
        <taxon>Acanthocheilonema</taxon>
    </lineage>
</organism>
<dbReference type="InterPro" id="IPR040057">
    <property type="entry name" value="Spe-39"/>
</dbReference>
<dbReference type="AlphaFoldDB" id="A0A498SNW6"/>
<dbReference type="PANTHER" id="PTHR13364">
    <property type="entry name" value="DEFECTIVE SPERMATOGENESIS PROTEIN 39"/>
    <property type="match status" value="1"/>
</dbReference>
<dbReference type="GO" id="GO:0007034">
    <property type="term" value="P:vacuolar transport"/>
    <property type="evidence" value="ECO:0007669"/>
    <property type="project" value="TreeGrafter"/>
</dbReference>
<dbReference type="GO" id="GO:0005770">
    <property type="term" value="C:late endosome"/>
    <property type="evidence" value="ECO:0007669"/>
    <property type="project" value="UniProtKB-SubCell"/>
</dbReference>
<dbReference type="InterPro" id="IPR006925">
    <property type="entry name" value="Vps16_C"/>
</dbReference>
<comment type="subcellular location">
    <subcellularLocation>
        <location evidence="2">Cytoplasmic vesicle</location>
    </subcellularLocation>
    <subcellularLocation>
        <location evidence="1">Early endosome</location>
    </subcellularLocation>
    <subcellularLocation>
        <location evidence="3">Late endosome</location>
    </subcellularLocation>
</comment>
<keyword evidence="8" id="KW-1185">Reference proteome</keyword>
<sequence>MAAHRKFTFENPEDSYWNASDFADIPFDNSSTTNAAAARAALDDLFECKFRFDSDDGWSNAESDSPSAGENSIKQNLRNGSVNVLKTVAETSAPSHTFIQDYPFDRKFRSKSCAVFWDSVGSFTSDGSAESLSSNATAQLDYSRLKSEHRKLQKHLEQVRLERYRAADPELTVRRLLRNDSVSLDLYRSKREKLDLLNVALESCDGNVIIAVVLALERSLETSTFLDILKQKSVAAHHYVAYLKDSKNFDQLASTLLALNRIEEVALVLYSVACRKKPSERVVYLKKCLNSCIAFPSLEAFSKSVNEYIDLLERQIIIEDADEVLKEGKNKIFQQCRKTVTLIGRPVLTTLYYSCLYHFDLPVNAYASPLSIKEFFNMTEKQYAWMAISALTRLKRWNDIERVLMSKKLLGGVKIHCPFAWHHLFTIISSDEQPPKEILCKLLRAIPDVNERQCLANQFPHASEVTIECLVAQKDRVALSAFLAKL</sequence>
<evidence type="ECO:0000256" key="1">
    <source>
        <dbReference type="ARBA" id="ARBA00004412"/>
    </source>
</evidence>
<dbReference type="OrthoDB" id="9977282at2759"/>
<dbReference type="Proteomes" id="UP000276991">
    <property type="component" value="Unassembled WGS sequence"/>
</dbReference>
<accession>A0A498SNW6</accession>